<keyword evidence="2" id="KW-1185">Reference proteome</keyword>
<accession>A0AAD9EPB8</accession>
<sequence>MVEHCLDLEQVDEHQDAELSMDNGVKRGAATRFIRDIREWALCRVGRVEQIRSSEAKAISLRPNEVFRSEGKLREF</sequence>
<comment type="caution">
    <text evidence="1">The sequence shown here is derived from an EMBL/GenBank/DDBJ whole genome shotgun (WGS) entry which is preliminary data.</text>
</comment>
<evidence type="ECO:0000313" key="1">
    <source>
        <dbReference type="EMBL" id="KAK1856035.1"/>
    </source>
</evidence>
<protein>
    <submittedName>
        <fullName evidence="1">Uncharacterized protein</fullName>
    </submittedName>
</protein>
<reference evidence="1" key="1">
    <citation type="submission" date="2023-01" db="EMBL/GenBank/DDBJ databases">
        <title>Colletotrichum chrysophilum M932 genome sequence.</title>
        <authorList>
            <person name="Baroncelli R."/>
        </authorList>
    </citation>
    <scope>NUCLEOTIDE SEQUENCE</scope>
    <source>
        <strain evidence="1">M932</strain>
    </source>
</reference>
<dbReference type="EMBL" id="JAQOWY010000014">
    <property type="protein sequence ID" value="KAK1856035.1"/>
    <property type="molecule type" value="Genomic_DNA"/>
</dbReference>
<dbReference type="AlphaFoldDB" id="A0AAD9EPB8"/>
<organism evidence="1 2">
    <name type="scientific">Colletotrichum chrysophilum</name>
    <dbReference type="NCBI Taxonomy" id="1836956"/>
    <lineage>
        <taxon>Eukaryota</taxon>
        <taxon>Fungi</taxon>
        <taxon>Dikarya</taxon>
        <taxon>Ascomycota</taxon>
        <taxon>Pezizomycotina</taxon>
        <taxon>Sordariomycetes</taxon>
        <taxon>Hypocreomycetidae</taxon>
        <taxon>Glomerellales</taxon>
        <taxon>Glomerellaceae</taxon>
        <taxon>Colletotrichum</taxon>
        <taxon>Colletotrichum gloeosporioides species complex</taxon>
    </lineage>
</organism>
<name>A0AAD9EPB8_9PEZI</name>
<gene>
    <name evidence="1" type="ORF">CCHR01_01417</name>
</gene>
<proteinExistence type="predicted"/>
<dbReference type="Proteomes" id="UP001243330">
    <property type="component" value="Unassembled WGS sequence"/>
</dbReference>
<evidence type="ECO:0000313" key="2">
    <source>
        <dbReference type="Proteomes" id="UP001243330"/>
    </source>
</evidence>